<dbReference type="GO" id="GO:0003700">
    <property type="term" value="F:DNA-binding transcription factor activity"/>
    <property type="evidence" value="ECO:0007669"/>
    <property type="project" value="InterPro"/>
</dbReference>
<dbReference type="PROSITE" id="PS50987">
    <property type="entry name" value="HTH_ARSR_2"/>
    <property type="match status" value="1"/>
</dbReference>
<keyword evidence="1" id="KW-0805">Transcription regulation</keyword>
<accession>A0A1J5RDV8</accession>
<dbReference type="InterPro" id="IPR036388">
    <property type="entry name" value="WH-like_DNA-bd_sf"/>
</dbReference>
<evidence type="ECO:0000256" key="4">
    <source>
        <dbReference type="SAM" id="MobiDB-lite"/>
    </source>
</evidence>
<evidence type="ECO:0000256" key="1">
    <source>
        <dbReference type="ARBA" id="ARBA00023015"/>
    </source>
</evidence>
<feature type="compositionally biased region" description="Polar residues" evidence="4">
    <location>
        <begin position="157"/>
        <end position="167"/>
    </location>
</feature>
<dbReference type="InterPro" id="IPR036390">
    <property type="entry name" value="WH_DNA-bd_sf"/>
</dbReference>
<dbReference type="InterPro" id="IPR001845">
    <property type="entry name" value="HTH_ArsR_DNA-bd_dom"/>
</dbReference>
<name>A0A1J5RDV8_9ZZZZ</name>
<dbReference type="AlphaFoldDB" id="A0A1J5RDV8"/>
<dbReference type="InterPro" id="IPR051011">
    <property type="entry name" value="Metal_resp_trans_reg"/>
</dbReference>
<dbReference type="PANTHER" id="PTHR43132">
    <property type="entry name" value="ARSENICAL RESISTANCE OPERON REPRESSOR ARSR-RELATED"/>
    <property type="match status" value="1"/>
</dbReference>
<organism evidence="6">
    <name type="scientific">mine drainage metagenome</name>
    <dbReference type="NCBI Taxonomy" id="410659"/>
    <lineage>
        <taxon>unclassified sequences</taxon>
        <taxon>metagenomes</taxon>
        <taxon>ecological metagenomes</taxon>
    </lineage>
</organism>
<evidence type="ECO:0000256" key="2">
    <source>
        <dbReference type="ARBA" id="ARBA00023125"/>
    </source>
</evidence>
<dbReference type="CDD" id="cd00090">
    <property type="entry name" value="HTH_ARSR"/>
    <property type="match status" value="1"/>
</dbReference>
<keyword evidence="2" id="KW-0238">DNA-binding</keyword>
<protein>
    <submittedName>
        <fullName evidence="6">Helix-turn-helix domain protein</fullName>
    </submittedName>
</protein>
<dbReference type="GO" id="GO:0003677">
    <property type="term" value="F:DNA binding"/>
    <property type="evidence" value="ECO:0007669"/>
    <property type="project" value="UniProtKB-KW"/>
</dbReference>
<dbReference type="EMBL" id="MLJW01000297">
    <property type="protein sequence ID" value="OIQ90300.1"/>
    <property type="molecule type" value="Genomic_DNA"/>
</dbReference>
<evidence type="ECO:0000259" key="5">
    <source>
        <dbReference type="PROSITE" id="PS50987"/>
    </source>
</evidence>
<gene>
    <name evidence="6" type="ORF">GALL_278120</name>
</gene>
<feature type="domain" description="HTH arsR-type" evidence="5">
    <location>
        <begin position="45"/>
        <end position="142"/>
    </location>
</feature>
<evidence type="ECO:0000256" key="3">
    <source>
        <dbReference type="ARBA" id="ARBA00023163"/>
    </source>
</evidence>
<reference evidence="6" key="1">
    <citation type="submission" date="2016-10" db="EMBL/GenBank/DDBJ databases">
        <title>Sequence of Gallionella enrichment culture.</title>
        <authorList>
            <person name="Poehlein A."/>
            <person name="Muehling M."/>
            <person name="Daniel R."/>
        </authorList>
    </citation>
    <scope>NUCLEOTIDE SEQUENCE</scope>
</reference>
<dbReference type="InterPro" id="IPR011991">
    <property type="entry name" value="ArsR-like_HTH"/>
</dbReference>
<dbReference type="Pfam" id="PF12840">
    <property type="entry name" value="HTH_20"/>
    <property type="match status" value="1"/>
</dbReference>
<proteinExistence type="predicted"/>
<dbReference type="Gene3D" id="1.10.10.10">
    <property type="entry name" value="Winged helix-like DNA-binding domain superfamily/Winged helix DNA-binding domain"/>
    <property type="match status" value="1"/>
</dbReference>
<sequence>MPRGTWVRRVEIWRLCAISQACCDLSGKWHAKVNACAYYSNITWTIVMNSDDAVTALAALAQEARLALFRLLVQAGEQGLTVGALASSAGLAMNKTSFHLRTLAHANLVQVLPEGRFVRYVARFDRMHALRDYLGENCCGSNPQACAPGAAQRNAPPRTSTPTRGQG</sequence>
<feature type="region of interest" description="Disordered" evidence="4">
    <location>
        <begin position="145"/>
        <end position="167"/>
    </location>
</feature>
<dbReference type="PANTHER" id="PTHR43132:SF2">
    <property type="entry name" value="ARSENICAL RESISTANCE OPERON REPRESSOR ARSR-RELATED"/>
    <property type="match status" value="1"/>
</dbReference>
<comment type="caution">
    <text evidence="6">The sequence shown here is derived from an EMBL/GenBank/DDBJ whole genome shotgun (WGS) entry which is preliminary data.</text>
</comment>
<keyword evidence="3" id="KW-0804">Transcription</keyword>
<evidence type="ECO:0000313" key="6">
    <source>
        <dbReference type="EMBL" id="OIQ90300.1"/>
    </source>
</evidence>
<dbReference type="SMART" id="SM00418">
    <property type="entry name" value="HTH_ARSR"/>
    <property type="match status" value="1"/>
</dbReference>
<dbReference type="SUPFAM" id="SSF46785">
    <property type="entry name" value="Winged helix' DNA-binding domain"/>
    <property type="match status" value="1"/>
</dbReference>